<dbReference type="Gene3D" id="1.10.10.2830">
    <property type="match status" value="1"/>
</dbReference>
<dbReference type="GeneID" id="98394322"/>
<dbReference type="Gene3D" id="3.90.1530.30">
    <property type="match status" value="1"/>
</dbReference>
<evidence type="ECO:0000313" key="7">
    <source>
        <dbReference type="Proteomes" id="UP000238956"/>
    </source>
</evidence>
<name>A0A2L0D6Q9_9STRE</name>
<dbReference type="Pfam" id="PF23552">
    <property type="entry name" value="ParB_C"/>
    <property type="match status" value="1"/>
</dbReference>
<keyword evidence="7" id="KW-1185">Reference proteome</keyword>
<dbReference type="InterPro" id="IPR057240">
    <property type="entry name" value="ParB_dimer_C"/>
</dbReference>
<dbReference type="GO" id="GO:0009295">
    <property type="term" value="C:nucleoid"/>
    <property type="evidence" value="ECO:0007669"/>
    <property type="project" value="UniProtKB-SubCell"/>
</dbReference>
<protein>
    <submittedName>
        <fullName evidence="6">Chromosome partitioning protein ParB</fullName>
    </submittedName>
</protein>
<dbReference type="InterPro" id="IPR003115">
    <property type="entry name" value="ParB_N"/>
</dbReference>
<dbReference type="GO" id="GO:0007059">
    <property type="term" value="P:chromosome segregation"/>
    <property type="evidence" value="ECO:0007669"/>
    <property type="project" value="UniProtKB-KW"/>
</dbReference>
<sequence>MEDILKDIQISDITTNPNQPRHHFNEEEIKELAESIANNGLIQPIIVRPSDIIGYELIAGERRLRAHQYLGKKSIKAVITDKSYQESMKQALIENLQRADLNPIEEAKAYQNILDKLELTHQELAISVGKSRPYISNQLRLLQLSKTWQNAIRKGVVMPGHARLILNLSTKEQDIWLNDIISQQLSVHQLEQKLKQERHSPSSKEKVIFQDHLEKELQKSLGLEVSISGFQQKKGQLSISFANEEEFNRIINKLK</sequence>
<feature type="domain" description="ParB-like N-terminal" evidence="5">
    <location>
        <begin position="6"/>
        <end position="96"/>
    </location>
</feature>
<dbReference type="InterPro" id="IPR004437">
    <property type="entry name" value="ParB/RepB/Spo0J"/>
</dbReference>
<dbReference type="NCBIfam" id="TIGR00180">
    <property type="entry name" value="parB_part"/>
    <property type="match status" value="1"/>
</dbReference>
<evidence type="ECO:0000256" key="4">
    <source>
        <dbReference type="ARBA" id="ARBA00023125"/>
    </source>
</evidence>
<comment type="similarity">
    <text evidence="2">Belongs to the ParB family.</text>
</comment>
<dbReference type="CDD" id="cd16393">
    <property type="entry name" value="SPO0J_N"/>
    <property type="match status" value="1"/>
</dbReference>
<dbReference type="OrthoDB" id="9802051at2"/>
<dbReference type="FunFam" id="3.90.1530.30:FF:000001">
    <property type="entry name" value="Chromosome partitioning protein ParB"/>
    <property type="match status" value="1"/>
</dbReference>
<organism evidence="6 7">
    <name type="scientific">Streptococcus pluranimalium</name>
    <dbReference type="NCBI Taxonomy" id="82348"/>
    <lineage>
        <taxon>Bacteria</taxon>
        <taxon>Bacillati</taxon>
        <taxon>Bacillota</taxon>
        <taxon>Bacilli</taxon>
        <taxon>Lactobacillales</taxon>
        <taxon>Streptococcaceae</taxon>
        <taxon>Streptococcus</taxon>
    </lineage>
</organism>
<keyword evidence="3" id="KW-0159">Chromosome partition</keyword>
<dbReference type="PANTHER" id="PTHR33375">
    <property type="entry name" value="CHROMOSOME-PARTITIONING PROTEIN PARB-RELATED"/>
    <property type="match status" value="1"/>
</dbReference>
<evidence type="ECO:0000256" key="2">
    <source>
        <dbReference type="ARBA" id="ARBA00006295"/>
    </source>
</evidence>
<dbReference type="SMART" id="SM00470">
    <property type="entry name" value="ParB"/>
    <property type="match status" value="1"/>
</dbReference>
<evidence type="ECO:0000256" key="3">
    <source>
        <dbReference type="ARBA" id="ARBA00022829"/>
    </source>
</evidence>
<dbReference type="InterPro" id="IPR036086">
    <property type="entry name" value="ParB/Sulfiredoxin_sf"/>
</dbReference>
<dbReference type="EMBL" id="CP025536">
    <property type="protein sequence ID" value="AUW97485.1"/>
    <property type="molecule type" value="Genomic_DNA"/>
</dbReference>
<dbReference type="FunFam" id="1.10.10.2830:FF:000001">
    <property type="entry name" value="Chromosome partitioning protein ParB"/>
    <property type="match status" value="1"/>
</dbReference>
<dbReference type="GO" id="GO:0005694">
    <property type="term" value="C:chromosome"/>
    <property type="evidence" value="ECO:0007669"/>
    <property type="project" value="TreeGrafter"/>
</dbReference>
<comment type="subcellular location">
    <subcellularLocation>
        <location evidence="1">Cytoplasm</location>
        <location evidence="1">Nucleoid</location>
    </subcellularLocation>
</comment>
<dbReference type="GO" id="GO:0003677">
    <property type="term" value="F:DNA binding"/>
    <property type="evidence" value="ECO:0007669"/>
    <property type="project" value="UniProtKB-KW"/>
</dbReference>
<evidence type="ECO:0000313" key="6">
    <source>
        <dbReference type="EMBL" id="AUW97485.1"/>
    </source>
</evidence>
<dbReference type="KEGG" id="splr:C0J00_10420"/>
<dbReference type="InterPro" id="IPR041468">
    <property type="entry name" value="HTH_ParB/Spo0J"/>
</dbReference>
<keyword evidence="4" id="KW-0238">DNA-binding</keyword>
<dbReference type="Pfam" id="PF17762">
    <property type="entry name" value="HTH_ParB"/>
    <property type="match status" value="1"/>
</dbReference>
<dbReference type="PANTHER" id="PTHR33375:SF1">
    <property type="entry name" value="CHROMOSOME-PARTITIONING PROTEIN PARB-RELATED"/>
    <property type="match status" value="1"/>
</dbReference>
<dbReference type="InterPro" id="IPR050336">
    <property type="entry name" value="Chromosome_partition/occlusion"/>
</dbReference>
<gene>
    <name evidence="6" type="ORF">C0J00_10420</name>
</gene>
<accession>A0A2L0D6Q9</accession>
<dbReference type="Proteomes" id="UP000238956">
    <property type="component" value="Chromosome"/>
</dbReference>
<evidence type="ECO:0000256" key="1">
    <source>
        <dbReference type="ARBA" id="ARBA00004453"/>
    </source>
</evidence>
<evidence type="ECO:0000259" key="5">
    <source>
        <dbReference type="SMART" id="SM00470"/>
    </source>
</evidence>
<reference evidence="6 7" key="2">
    <citation type="submission" date="2018-02" db="EMBL/GenBank/DDBJ databases">
        <title>Whole genome sequencing analysis of Streptococcus pluranimalium isolated from cattle infected mastitis in China.</title>
        <authorList>
            <person name="Zhang J.-R."/>
            <person name="Hu G.-Z."/>
        </authorList>
    </citation>
    <scope>NUCLEOTIDE SEQUENCE [LARGE SCALE GENOMIC DNA]</scope>
    <source>
        <strain evidence="6 7">TH11417</strain>
    </source>
</reference>
<dbReference type="GO" id="GO:0045881">
    <property type="term" value="P:positive regulation of sporulation resulting in formation of a cellular spore"/>
    <property type="evidence" value="ECO:0007669"/>
    <property type="project" value="TreeGrafter"/>
</dbReference>
<dbReference type="RefSeq" id="WP_104968786.1">
    <property type="nucleotide sequence ID" value="NZ_CP025536.1"/>
</dbReference>
<dbReference type="SUPFAM" id="SSF110849">
    <property type="entry name" value="ParB/Sulfiredoxin"/>
    <property type="match status" value="1"/>
</dbReference>
<dbReference type="SUPFAM" id="SSF109709">
    <property type="entry name" value="KorB DNA-binding domain-like"/>
    <property type="match status" value="1"/>
</dbReference>
<proteinExistence type="inferred from homology"/>
<dbReference type="AlphaFoldDB" id="A0A2L0D6Q9"/>
<reference evidence="6 7" key="1">
    <citation type="submission" date="2017-12" db="EMBL/GenBank/DDBJ databases">
        <authorList>
            <person name="Hurst M.R.H."/>
        </authorList>
    </citation>
    <scope>NUCLEOTIDE SEQUENCE [LARGE SCALE GENOMIC DNA]</scope>
    <source>
        <strain evidence="6 7">TH11417</strain>
    </source>
</reference>
<dbReference type="Pfam" id="PF02195">
    <property type="entry name" value="ParB_N"/>
    <property type="match status" value="1"/>
</dbReference>